<dbReference type="AlphaFoldDB" id="A0A4Y7TTL2"/>
<proteinExistence type="predicted"/>
<keyword evidence="1" id="KW-0472">Membrane</keyword>
<keyword evidence="1" id="KW-1133">Transmembrane helix</keyword>
<evidence type="ECO:0000313" key="3">
    <source>
        <dbReference type="Proteomes" id="UP000298030"/>
    </source>
</evidence>
<dbReference type="Proteomes" id="UP000298030">
    <property type="component" value="Unassembled WGS sequence"/>
</dbReference>
<accession>A0A4Y7TTL2</accession>
<sequence>MGNDLRYPVSPPAGELGYPCFIPSDASEQRSKDEASQIGNDIRSYLRLTATIILLIVALIVFFIEYGRQKGRIIQVIRRDAGLCYLTVTGTHGFLLQYGTM</sequence>
<reference evidence="2 3" key="1">
    <citation type="journal article" date="2019" name="Nat. Ecol. Evol.">
        <title>Megaphylogeny resolves global patterns of mushroom evolution.</title>
        <authorList>
            <person name="Varga T."/>
            <person name="Krizsan K."/>
            <person name="Foldi C."/>
            <person name="Dima B."/>
            <person name="Sanchez-Garcia M."/>
            <person name="Sanchez-Ramirez S."/>
            <person name="Szollosi G.J."/>
            <person name="Szarkandi J.G."/>
            <person name="Papp V."/>
            <person name="Albert L."/>
            <person name="Andreopoulos W."/>
            <person name="Angelini C."/>
            <person name="Antonin V."/>
            <person name="Barry K.W."/>
            <person name="Bougher N.L."/>
            <person name="Buchanan P."/>
            <person name="Buyck B."/>
            <person name="Bense V."/>
            <person name="Catcheside P."/>
            <person name="Chovatia M."/>
            <person name="Cooper J."/>
            <person name="Damon W."/>
            <person name="Desjardin D."/>
            <person name="Finy P."/>
            <person name="Geml J."/>
            <person name="Haridas S."/>
            <person name="Hughes K."/>
            <person name="Justo A."/>
            <person name="Karasinski D."/>
            <person name="Kautmanova I."/>
            <person name="Kiss B."/>
            <person name="Kocsube S."/>
            <person name="Kotiranta H."/>
            <person name="LaButti K.M."/>
            <person name="Lechner B.E."/>
            <person name="Liimatainen K."/>
            <person name="Lipzen A."/>
            <person name="Lukacs Z."/>
            <person name="Mihaltcheva S."/>
            <person name="Morgado L.N."/>
            <person name="Niskanen T."/>
            <person name="Noordeloos M.E."/>
            <person name="Ohm R.A."/>
            <person name="Ortiz-Santana B."/>
            <person name="Ovrebo C."/>
            <person name="Racz N."/>
            <person name="Riley R."/>
            <person name="Savchenko A."/>
            <person name="Shiryaev A."/>
            <person name="Soop K."/>
            <person name="Spirin V."/>
            <person name="Szebenyi C."/>
            <person name="Tomsovsky M."/>
            <person name="Tulloss R.E."/>
            <person name="Uehling J."/>
            <person name="Grigoriev I.V."/>
            <person name="Vagvolgyi C."/>
            <person name="Papp T."/>
            <person name="Martin F.M."/>
            <person name="Miettinen O."/>
            <person name="Hibbett D.S."/>
            <person name="Nagy L.G."/>
        </authorList>
    </citation>
    <scope>NUCLEOTIDE SEQUENCE [LARGE SCALE GENOMIC DNA]</scope>
    <source>
        <strain evidence="2 3">FP101781</strain>
    </source>
</reference>
<dbReference type="EMBL" id="QPFP01000005">
    <property type="protein sequence ID" value="TEB36899.1"/>
    <property type="molecule type" value="Genomic_DNA"/>
</dbReference>
<evidence type="ECO:0000256" key="1">
    <source>
        <dbReference type="SAM" id="Phobius"/>
    </source>
</evidence>
<gene>
    <name evidence="2" type="ORF">FA13DRAFT_1090580</name>
</gene>
<protein>
    <submittedName>
        <fullName evidence="2">Uncharacterized protein</fullName>
    </submittedName>
</protein>
<keyword evidence="3" id="KW-1185">Reference proteome</keyword>
<organism evidence="2 3">
    <name type="scientific">Coprinellus micaceus</name>
    <name type="common">Glistening ink-cap mushroom</name>
    <name type="synonym">Coprinus micaceus</name>
    <dbReference type="NCBI Taxonomy" id="71717"/>
    <lineage>
        <taxon>Eukaryota</taxon>
        <taxon>Fungi</taxon>
        <taxon>Dikarya</taxon>
        <taxon>Basidiomycota</taxon>
        <taxon>Agaricomycotina</taxon>
        <taxon>Agaricomycetes</taxon>
        <taxon>Agaricomycetidae</taxon>
        <taxon>Agaricales</taxon>
        <taxon>Agaricineae</taxon>
        <taxon>Psathyrellaceae</taxon>
        <taxon>Coprinellus</taxon>
    </lineage>
</organism>
<comment type="caution">
    <text evidence="2">The sequence shown here is derived from an EMBL/GenBank/DDBJ whole genome shotgun (WGS) entry which is preliminary data.</text>
</comment>
<keyword evidence="1" id="KW-0812">Transmembrane</keyword>
<feature type="transmembrane region" description="Helical" evidence="1">
    <location>
        <begin position="45"/>
        <end position="64"/>
    </location>
</feature>
<name>A0A4Y7TTL2_COPMI</name>
<evidence type="ECO:0000313" key="2">
    <source>
        <dbReference type="EMBL" id="TEB36899.1"/>
    </source>
</evidence>